<dbReference type="RefSeq" id="WP_070415296.1">
    <property type="nucleotide sequence ID" value="NZ_JBBNAW010000005.1"/>
</dbReference>
<keyword evidence="1" id="KW-0472">Membrane</keyword>
<proteinExistence type="predicted"/>
<reference evidence="2 3" key="1">
    <citation type="submission" date="2024-03" db="EMBL/GenBank/DDBJ databases">
        <title>Screening, Identification and Application of a Plant Lactobacillus Strain.</title>
        <authorList>
            <person name="Li Y.L."/>
        </authorList>
    </citation>
    <scope>NUCLEOTIDE SEQUENCE [LARGE SCALE GENOMIC DNA]</scope>
    <source>
        <strain evidence="2 3">JDB</strain>
    </source>
</reference>
<feature type="transmembrane region" description="Helical" evidence="1">
    <location>
        <begin position="12"/>
        <end position="33"/>
    </location>
</feature>
<sequence>MKALHGIKRHPIQWVLFSGMSYLLLGGFVGLFFHKGPLIHQADQFSDIPIWMNLILIGASFSIGAHLAYKETKARH</sequence>
<protein>
    <submittedName>
        <fullName evidence="2">Uncharacterized protein</fullName>
    </submittedName>
</protein>
<evidence type="ECO:0000256" key="1">
    <source>
        <dbReference type="SAM" id="Phobius"/>
    </source>
</evidence>
<keyword evidence="3" id="KW-1185">Reference proteome</keyword>
<dbReference type="Proteomes" id="UP001386972">
    <property type="component" value="Unassembled WGS sequence"/>
</dbReference>
<gene>
    <name evidence="2" type="ORF">WLF18_09275</name>
</gene>
<keyword evidence="1" id="KW-0812">Transmembrane</keyword>
<feature type="transmembrane region" description="Helical" evidence="1">
    <location>
        <begin position="48"/>
        <end position="69"/>
    </location>
</feature>
<evidence type="ECO:0000313" key="2">
    <source>
        <dbReference type="EMBL" id="MEK2609293.1"/>
    </source>
</evidence>
<organism evidence="2 3">
    <name type="scientific">Pseudomonas shirazensis</name>
    <dbReference type="NCBI Taxonomy" id="2745494"/>
    <lineage>
        <taxon>Bacteria</taxon>
        <taxon>Pseudomonadati</taxon>
        <taxon>Pseudomonadota</taxon>
        <taxon>Gammaproteobacteria</taxon>
        <taxon>Pseudomonadales</taxon>
        <taxon>Pseudomonadaceae</taxon>
        <taxon>Pseudomonas</taxon>
    </lineage>
</organism>
<name>A0ABU8ZYY8_9PSED</name>
<dbReference type="EMBL" id="JBBNAW010000005">
    <property type="protein sequence ID" value="MEK2609293.1"/>
    <property type="molecule type" value="Genomic_DNA"/>
</dbReference>
<accession>A0ABU8ZYY8</accession>
<keyword evidence="1" id="KW-1133">Transmembrane helix</keyword>
<evidence type="ECO:0000313" key="3">
    <source>
        <dbReference type="Proteomes" id="UP001386972"/>
    </source>
</evidence>
<comment type="caution">
    <text evidence="2">The sequence shown here is derived from an EMBL/GenBank/DDBJ whole genome shotgun (WGS) entry which is preliminary data.</text>
</comment>